<dbReference type="KEGG" id="sla:SERLADRAFT_404791"/>
<dbReference type="InterPro" id="IPR041078">
    <property type="entry name" value="Plavaka"/>
</dbReference>
<accession>F8NF08</accession>
<evidence type="ECO:0000313" key="1">
    <source>
        <dbReference type="EMBL" id="EGO30767.1"/>
    </source>
</evidence>
<sequence>MTYTSIEQNESLRACSVEATTQVEDLNARIMENHSSQQHKHYFEYAETAVKGLFSKKTVNTQLYGIHNGWARDIAITFHSYNEMENTLRAACSLCVQFQNGHVSAKFLGKKFNFEFVYRDPWQVYQNWITDRTLAPFIMPYPTRKYFCSQNGRIVIKIPNASGNGGGVLIGYMAVPADPGDPSDRNAFETVQWACFKREVYHKVFRVIFKSLQERASHGEAMECGDEVKRITYPGIPIKALDGGEICATTATRAALANYPCPKLGQQQQCSKYLQIVPKHTIEARRSISYKTMGFMRQSLKHFSNVTTVDYADGQVFLDILKYILTRKPKTHDVNHVIEEIRQKGATNNYETWVGKGFHQEVHEAYQQTNCKNADPQMAQIDENQEAVSYIQMMVDNADSMQHKCEQESEAGSDLDLQD</sequence>
<name>F8NF08_SERL9</name>
<gene>
    <name evidence="1" type="ORF">SERLADRAFT_404791</name>
</gene>
<dbReference type="RefSeq" id="XP_007312651.1">
    <property type="nucleotide sequence ID" value="XM_007312589.1"/>
</dbReference>
<dbReference type="GeneID" id="18812485"/>
<protein>
    <submittedName>
        <fullName evidence="1">Uncharacterized protein</fullName>
    </submittedName>
</protein>
<dbReference type="EMBL" id="GL945428">
    <property type="protein sequence ID" value="EGO30767.1"/>
    <property type="molecule type" value="Genomic_DNA"/>
</dbReference>
<dbReference type="OrthoDB" id="3239511at2759"/>
<dbReference type="HOGENOM" id="CLU_009122_4_1_1"/>
<proteinExistence type="predicted"/>
<organism>
    <name type="scientific">Serpula lacrymans var. lacrymans (strain S7.9)</name>
    <name type="common">Dry rot fungus</name>
    <dbReference type="NCBI Taxonomy" id="578457"/>
    <lineage>
        <taxon>Eukaryota</taxon>
        <taxon>Fungi</taxon>
        <taxon>Dikarya</taxon>
        <taxon>Basidiomycota</taxon>
        <taxon>Agaricomycotina</taxon>
        <taxon>Agaricomycetes</taxon>
        <taxon>Agaricomycetidae</taxon>
        <taxon>Boletales</taxon>
        <taxon>Coniophorineae</taxon>
        <taxon>Serpulaceae</taxon>
        <taxon>Serpula</taxon>
    </lineage>
</organism>
<dbReference type="Proteomes" id="UP000008064">
    <property type="component" value="Unassembled WGS sequence"/>
</dbReference>
<dbReference type="AlphaFoldDB" id="F8NF08"/>
<reference evidence="1" key="1">
    <citation type="submission" date="2011-04" db="EMBL/GenBank/DDBJ databases">
        <title>Evolution of plant cell wall degrading machinery underlies the functional diversity of forest fungi.</title>
        <authorList>
            <consortium name="US DOE Joint Genome Institute (JGI-PGF)"/>
            <person name="Eastwood D.C."/>
            <person name="Floudas D."/>
            <person name="Binder M."/>
            <person name="Majcherczyk A."/>
            <person name="Schneider P."/>
            <person name="Aerts A."/>
            <person name="Asiegbu F.O."/>
            <person name="Baker S.E."/>
            <person name="Barry K."/>
            <person name="Bendiksby M."/>
            <person name="Blumentritt M."/>
            <person name="Coutinho P.M."/>
            <person name="Cullen D."/>
            <person name="Cullen D."/>
            <person name="Gathman A."/>
            <person name="Goodell B."/>
            <person name="Henrissat B."/>
            <person name="Ihrmark K."/>
            <person name="Kauserud H."/>
            <person name="Kohler A."/>
            <person name="LaButti K."/>
            <person name="Lapidus A."/>
            <person name="Lavin J.L."/>
            <person name="Lee Y.-H."/>
            <person name="Lindquist E."/>
            <person name="Lilly W."/>
            <person name="Lucas S."/>
            <person name="Morin E."/>
            <person name="Murat C."/>
            <person name="Oguiza J.A."/>
            <person name="Park J."/>
            <person name="Pisabarro A.G."/>
            <person name="Riley R."/>
            <person name="Rosling A."/>
            <person name="Salamov A."/>
            <person name="Schmidt O."/>
            <person name="Schmutz J."/>
            <person name="Skrede I."/>
            <person name="Stenlid J."/>
            <person name="Wiebenga A."/>
            <person name="Xie X."/>
            <person name="Kues U."/>
            <person name="Hibbett D.S."/>
            <person name="Hoffmeister D."/>
            <person name="Hogberg N."/>
            <person name="Martin F."/>
            <person name="Grigoriev I.V."/>
            <person name="Watkinson S.C."/>
        </authorList>
    </citation>
    <scope>NUCLEOTIDE SEQUENCE</scope>
    <source>
        <strain evidence="1">S7.9</strain>
    </source>
</reference>
<dbReference type="Pfam" id="PF18759">
    <property type="entry name" value="Plavaka"/>
    <property type="match status" value="1"/>
</dbReference>